<protein>
    <submittedName>
        <fullName evidence="1">Uncharacterized protein</fullName>
    </submittedName>
</protein>
<sequence>MKRINLILLLSIILQSCATQKESHKDFSMVEKILLPKKIDEISGLEIYNNLFWGINDSGGKPEIYGFNPSTPAQIQKTIAISNAKNKDWEDIAIGDSLVFIGDFGNNYGNRKDLRIYYFNKEILSSPAPSASVVADTINFFYPEQKNYNPKPHKHDFDTEAMFYFGGKIHAFTKEWQSAKTHHYTLDILKGKQPAWLVEEYHTGFLVTGADAQLIDEKLHIALVGYTKAGKVYLLKGEAAPDTPEAKFMTHGKFKKYHLGFSGDLGQVEGVKIVDKNKVWVSAERFTLKFYNSPQNITSFLLK</sequence>
<reference evidence="1 2" key="1">
    <citation type="submission" date="2019-01" db="EMBL/GenBank/DDBJ databases">
        <title>Whole Genome of Ornithobacterium rhinotracheale FARPER-174b.</title>
        <authorList>
            <person name="Tataje-Lavanda L.A."/>
            <person name="Montalvan A."/>
            <person name="Montesinos R."/>
            <person name="Zimic M."/>
            <person name="Fernandez-Sanchez M."/>
            <person name="Fernandez-Diaz M."/>
        </authorList>
    </citation>
    <scope>NUCLEOTIDE SEQUENCE [LARGE SCALE GENOMIC DNA]</scope>
    <source>
        <strain evidence="1 2">FARPER-174b</strain>
    </source>
</reference>
<dbReference type="EMBL" id="CP035107">
    <property type="protein sequence ID" value="QAR31143.1"/>
    <property type="molecule type" value="Genomic_DNA"/>
</dbReference>
<proteinExistence type="predicted"/>
<dbReference type="OrthoDB" id="9798438at2"/>
<accession>A0A410JSM5</accession>
<organism evidence="1 2">
    <name type="scientific">Ornithobacterium rhinotracheale</name>
    <dbReference type="NCBI Taxonomy" id="28251"/>
    <lineage>
        <taxon>Bacteria</taxon>
        <taxon>Pseudomonadati</taxon>
        <taxon>Bacteroidota</taxon>
        <taxon>Flavobacteriia</taxon>
        <taxon>Flavobacteriales</taxon>
        <taxon>Weeksellaceae</taxon>
        <taxon>Ornithobacterium</taxon>
    </lineage>
</organism>
<gene>
    <name evidence="1" type="ORF">EQP59_07255</name>
</gene>
<dbReference type="Proteomes" id="UP000287701">
    <property type="component" value="Chromosome"/>
</dbReference>
<name>A0A410JSM5_ORNRH</name>
<dbReference type="PROSITE" id="PS51257">
    <property type="entry name" value="PROKAR_LIPOPROTEIN"/>
    <property type="match status" value="1"/>
</dbReference>
<evidence type="ECO:0000313" key="1">
    <source>
        <dbReference type="EMBL" id="QAR31143.1"/>
    </source>
</evidence>
<evidence type="ECO:0000313" key="2">
    <source>
        <dbReference type="Proteomes" id="UP000287701"/>
    </source>
</evidence>
<dbReference type="RefSeq" id="WP_128501590.1">
    <property type="nucleotide sequence ID" value="NZ_CP035107.1"/>
</dbReference>
<dbReference type="AlphaFoldDB" id="A0A410JSM5"/>